<feature type="domain" description="Ig-like" evidence="5">
    <location>
        <begin position="47"/>
        <end position="115"/>
    </location>
</feature>
<reference evidence="8" key="1">
    <citation type="journal article" date="2006" name="Science">
        <title>Ancient noncoding elements conserved in the human genome.</title>
        <authorList>
            <person name="Venkatesh B."/>
            <person name="Kirkness E.F."/>
            <person name="Loh Y.H."/>
            <person name="Halpern A.L."/>
            <person name="Lee A.P."/>
            <person name="Johnson J."/>
            <person name="Dandona N."/>
            <person name="Viswanathan L.D."/>
            <person name="Tay A."/>
            <person name="Venter J.C."/>
            <person name="Strausberg R.L."/>
            <person name="Brenner S."/>
        </authorList>
    </citation>
    <scope>NUCLEOTIDE SEQUENCE [LARGE SCALE GENOMIC DNA]</scope>
</reference>
<reference evidence="7" key="5">
    <citation type="submission" date="2025-09" db="UniProtKB">
        <authorList>
            <consortium name="Ensembl"/>
        </authorList>
    </citation>
    <scope>IDENTIFICATION</scope>
</reference>
<protein>
    <submittedName>
        <fullName evidence="7">Ciliary neurotrophic factor receptor subunit alpha-like</fullName>
    </submittedName>
</protein>
<name>A0A4W3HLH9_CALMI</name>
<sequence>LTVRLSEACGVIIIIMLPFDIELYHLFEMFQKASQIYCGAIQCRSMGSNVTLECDGGSIDSKVRWQFNGRNVAHSERVIVQGTNLILRNVDSSHTGTYSCYEDSTGDLKNEVTIQVGNAPMEPNVMCRSSAYPISFYCTWHLPNPTFIPTEFNVSVRHGEKEIEFIRDDKHKNRCNVKFVELFSASKYTVTVVARNSLGSNSTSISFKEETIVKPDPPEIINVNPVPESPQRMVVVWQNPPSWPEPDAIPLKYFLRYKPIILDDWQHVEVTDVTFHTITDAYAGKEHIIQVAAKDNEAGTWSEWSKAVRATPWTQMPVDPETETKETTSSITSGIVIASENEKIERSTNNSPRLISSMMALLLGVIVNILIW</sequence>
<dbReference type="GeneTree" id="ENSGT00940000158864"/>
<dbReference type="SUPFAM" id="SSF48726">
    <property type="entry name" value="Immunoglobulin"/>
    <property type="match status" value="1"/>
</dbReference>
<dbReference type="InterPro" id="IPR003598">
    <property type="entry name" value="Ig_sub2"/>
</dbReference>
<dbReference type="SUPFAM" id="SSF49265">
    <property type="entry name" value="Fibronectin type III"/>
    <property type="match status" value="2"/>
</dbReference>
<feature type="domain" description="Fibronectin type-III" evidence="6">
    <location>
        <begin position="119"/>
        <end position="216"/>
    </location>
</feature>
<dbReference type="InterPro" id="IPR003961">
    <property type="entry name" value="FN3_dom"/>
</dbReference>
<dbReference type="STRING" id="7868.ENSCMIP00000016160"/>
<dbReference type="Proteomes" id="UP000314986">
    <property type="component" value="Unassembled WGS sequence"/>
</dbReference>
<dbReference type="SMART" id="SM00060">
    <property type="entry name" value="FN3"/>
    <property type="match status" value="2"/>
</dbReference>
<dbReference type="PROSITE" id="PS50835">
    <property type="entry name" value="IG_LIKE"/>
    <property type="match status" value="1"/>
</dbReference>
<reference evidence="7" key="4">
    <citation type="submission" date="2025-08" db="UniProtKB">
        <authorList>
            <consortium name="Ensembl"/>
        </authorList>
    </citation>
    <scope>IDENTIFICATION</scope>
</reference>
<dbReference type="PANTHER" id="PTHR48483">
    <property type="entry name" value="INTERLEUKIN-27 SUBUNIT BETA"/>
    <property type="match status" value="1"/>
</dbReference>
<dbReference type="Gene3D" id="2.60.40.10">
    <property type="entry name" value="Immunoglobulins"/>
    <property type="match status" value="3"/>
</dbReference>
<keyword evidence="2" id="KW-0732">Signal</keyword>
<keyword evidence="4" id="KW-0393">Immunoglobulin domain</keyword>
<dbReference type="FunFam" id="2.60.40.10:FF:000564">
    <property type="entry name" value="Ciliary neurotrophic factor receptor subunit alpha"/>
    <property type="match status" value="1"/>
</dbReference>
<dbReference type="InterPro" id="IPR013783">
    <property type="entry name" value="Ig-like_fold"/>
</dbReference>
<reference evidence="8" key="3">
    <citation type="journal article" date="2014" name="Nature">
        <title>Elephant shark genome provides unique insights into gnathostome evolution.</title>
        <authorList>
            <consortium name="International Elephant Shark Genome Sequencing Consortium"/>
            <person name="Venkatesh B."/>
            <person name="Lee A.P."/>
            <person name="Ravi V."/>
            <person name="Maurya A.K."/>
            <person name="Lian M.M."/>
            <person name="Swann J.B."/>
            <person name="Ohta Y."/>
            <person name="Flajnik M.F."/>
            <person name="Sutoh Y."/>
            <person name="Kasahara M."/>
            <person name="Hoon S."/>
            <person name="Gangu V."/>
            <person name="Roy S.W."/>
            <person name="Irimia M."/>
            <person name="Korzh V."/>
            <person name="Kondrychyn I."/>
            <person name="Lim Z.W."/>
            <person name="Tay B.H."/>
            <person name="Tohari S."/>
            <person name="Kong K.W."/>
            <person name="Ho S."/>
            <person name="Lorente-Galdos B."/>
            <person name="Quilez J."/>
            <person name="Marques-Bonet T."/>
            <person name="Raney B.J."/>
            <person name="Ingham P.W."/>
            <person name="Tay A."/>
            <person name="Hillier L.W."/>
            <person name="Minx P."/>
            <person name="Boehm T."/>
            <person name="Wilson R.K."/>
            <person name="Brenner S."/>
            <person name="Warren W.C."/>
        </authorList>
    </citation>
    <scope>NUCLEOTIDE SEQUENCE [LARGE SCALE GENOMIC DNA]</scope>
</reference>
<dbReference type="Pfam" id="PF24031">
    <property type="entry name" value="FN3_IL27B_N"/>
    <property type="match status" value="1"/>
</dbReference>
<evidence type="ECO:0000313" key="7">
    <source>
        <dbReference type="Ensembl" id="ENSCMIP00000016160.1"/>
    </source>
</evidence>
<dbReference type="InterPro" id="IPR053073">
    <property type="entry name" value="IL11/IL27_subunit_beta"/>
</dbReference>
<evidence type="ECO:0000259" key="5">
    <source>
        <dbReference type="PROSITE" id="PS50835"/>
    </source>
</evidence>
<dbReference type="InterPro" id="IPR036116">
    <property type="entry name" value="FN3_sf"/>
</dbReference>
<evidence type="ECO:0000256" key="2">
    <source>
        <dbReference type="ARBA" id="ARBA00022729"/>
    </source>
</evidence>
<keyword evidence="8" id="KW-1185">Reference proteome</keyword>
<dbReference type="InterPro" id="IPR036179">
    <property type="entry name" value="Ig-like_dom_sf"/>
</dbReference>
<dbReference type="OMA" id="KICDTGE"/>
<dbReference type="FunFam" id="2.60.40.10:FF:000136">
    <property type="entry name" value="Ciliary neurotrophic factor receptor alpha"/>
    <property type="match status" value="1"/>
</dbReference>
<dbReference type="FunCoup" id="A0A4W3HLH9">
    <property type="interactions" value="35"/>
</dbReference>
<evidence type="ECO:0000256" key="1">
    <source>
        <dbReference type="ARBA" id="ARBA00010890"/>
    </source>
</evidence>
<dbReference type="CDD" id="cd00063">
    <property type="entry name" value="FN3"/>
    <property type="match status" value="1"/>
</dbReference>
<dbReference type="InterPro" id="IPR007110">
    <property type="entry name" value="Ig-like_dom"/>
</dbReference>
<dbReference type="Ensembl" id="ENSCMIT00000016489.1">
    <property type="protein sequence ID" value="ENSCMIP00000016160.1"/>
    <property type="gene ID" value="ENSCMIG00000007817.1"/>
</dbReference>
<dbReference type="InterPro" id="IPR056621">
    <property type="entry name" value="FN3_IL27B_N"/>
</dbReference>
<comment type="similarity">
    <text evidence="1">Belongs to the type I cytokine receptor family. Type 3 subfamily.</text>
</comment>
<proteinExistence type="inferred from homology"/>
<organism evidence="7 8">
    <name type="scientific">Callorhinchus milii</name>
    <name type="common">Ghost shark</name>
    <dbReference type="NCBI Taxonomy" id="7868"/>
    <lineage>
        <taxon>Eukaryota</taxon>
        <taxon>Metazoa</taxon>
        <taxon>Chordata</taxon>
        <taxon>Craniata</taxon>
        <taxon>Vertebrata</taxon>
        <taxon>Chondrichthyes</taxon>
        <taxon>Holocephali</taxon>
        <taxon>Chimaeriformes</taxon>
        <taxon>Callorhinchidae</taxon>
        <taxon>Callorhinchus</taxon>
    </lineage>
</organism>
<feature type="domain" description="Fibronectin type-III" evidence="6">
    <location>
        <begin position="217"/>
        <end position="314"/>
    </location>
</feature>
<dbReference type="PROSITE" id="PS50853">
    <property type="entry name" value="FN3"/>
    <property type="match status" value="2"/>
</dbReference>
<dbReference type="Pfam" id="PF13927">
    <property type="entry name" value="Ig_3"/>
    <property type="match status" value="1"/>
</dbReference>
<dbReference type="AlphaFoldDB" id="A0A4W3HLH9"/>
<evidence type="ECO:0000313" key="8">
    <source>
        <dbReference type="Proteomes" id="UP000314986"/>
    </source>
</evidence>
<reference evidence="8" key="2">
    <citation type="journal article" date="2007" name="PLoS Biol.">
        <title>Survey sequencing and comparative analysis of the elephant shark (Callorhinchus milii) genome.</title>
        <authorList>
            <person name="Venkatesh B."/>
            <person name="Kirkness E.F."/>
            <person name="Loh Y.H."/>
            <person name="Halpern A.L."/>
            <person name="Lee A.P."/>
            <person name="Johnson J."/>
            <person name="Dandona N."/>
            <person name="Viswanathan L.D."/>
            <person name="Tay A."/>
            <person name="Venter J.C."/>
            <person name="Strausberg R.L."/>
            <person name="Brenner S."/>
        </authorList>
    </citation>
    <scope>NUCLEOTIDE SEQUENCE [LARGE SCALE GENOMIC DNA]</scope>
</reference>
<evidence type="ECO:0000259" key="6">
    <source>
        <dbReference type="PROSITE" id="PS50853"/>
    </source>
</evidence>
<evidence type="ECO:0000256" key="4">
    <source>
        <dbReference type="ARBA" id="ARBA00023319"/>
    </source>
</evidence>
<dbReference type="InParanoid" id="A0A4W3HLH9"/>
<dbReference type="PANTHER" id="PTHR48483:SF2">
    <property type="entry name" value="INTERLEUKIN-27 SUBUNIT BETA"/>
    <property type="match status" value="1"/>
</dbReference>
<dbReference type="SMART" id="SM00408">
    <property type="entry name" value="IGc2"/>
    <property type="match status" value="1"/>
</dbReference>
<keyword evidence="3" id="KW-0325">Glycoprotein</keyword>
<accession>A0A4W3HLH9</accession>
<evidence type="ECO:0000256" key="3">
    <source>
        <dbReference type="ARBA" id="ARBA00023180"/>
    </source>
</evidence>